<feature type="non-terminal residue" evidence="17">
    <location>
        <position position="1"/>
    </location>
</feature>
<dbReference type="Gene3D" id="2.60.470.10">
    <property type="entry name" value="Acid-sensing ion channels like domains"/>
    <property type="match status" value="1"/>
</dbReference>
<feature type="disulfide bond" evidence="13">
    <location>
        <begin position="21"/>
        <end position="30"/>
    </location>
</feature>
<feature type="transmembrane region" description="Helical" evidence="15">
    <location>
        <begin position="304"/>
        <end position="335"/>
    </location>
</feature>
<evidence type="ECO:0000256" key="1">
    <source>
        <dbReference type="ARBA" id="ARBA00004141"/>
    </source>
</evidence>
<evidence type="ECO:0000256" key="12">
    <source>
        <dbReference type="ARBA" id="ARBA00023303"/>
    </source>
</evidence>
<keyword evidence="6 15" id="KW-1133">Transmembrane helix</keyword>
<dbReference type="Pfam" id="PF00858">
    <property type="entry name" value="ASC"/>
    <property type="match status" value="1"/>
</dbReference>
<dbReference type="InterPro" id="IPR000742">
    <property type="entry name" value="EGF"/>
</dbReference>
<keyword evidence="10" id="KW-0325">Glycoprotein</keyword>
<keyword evidence="12 14" id="KW-0407">Ion channel</keyword>
<dbReference type="EMBL" id="BTSY01000006">
    <property type="protein sequence ID" value="GMT31970.1"/>
    <property type="molecule type" value="Genomic_DNA"/>
</dbReference>
<protein>
    <recommendedName>
        <fullName evidence="16">EGF-like domain-containing protein</fullName>
    </recommendedName>
</protein>
<evidence type="ECO:0000256" key="2">
    <source>
        <dbReference type="ARBA" id="ARBA00007193"/>
    </source>
</evidence>
<sequence length="352" mass="39484">CNTKDSNATCSMDISQPYCTCTAGWTGTFCTVSVDALSNIGGNATDSLVEVITDGKSTPARLITSLPALLSFLTDEQRVNMSYSVNEMILEATYEEQPLVVQESFTLFNDPSLGNCFTFNHFNASTNYFSRGPSARYGLRVTLDFQMHEYVPWVESVGIFTFVHSIGQDVYLESVKHTVQPGRTDQIAMRKSHFTRLRDIFTGCAATKAAAQSYYFAGNYSVEGCRRSCYQDSVFRSCQCMDPSYARKEGVKACSFSQLACVDAMTARRGDTYYWPECTCPFPCREEQFKYETSRAMLIQFSRVLGLTGGFVGVLLGASIIFIIEIGLLVVRIVMIGKRYKRYKRSLKNSRY</sequence>
<dbReference type="PROSITE" id="PS01186">
    <property type="entry name" value="EGF_2"/>
    <property type="match status" value="1"/>
</dbReference>
<keyword evidence="7" id="KW-0915">Sodium</keyword>
<evidence type="ECO:0000256" key="14">
    <source>
        <dbReference type="RuleBase" id="RU000679"/>
    </source>
</evidence>
<evidence type="ECO:0000256" key="6">
    <source>
        <dbReference type="ARBA" id="ARBA00022989"/>
    </source>
</evidence>
<evidence type="ECO:0000313" key="18">
    <source>
        <dbReference type="Proteomes" id="UP001432322"/>
    </source>
</evidence>
<feature type="domain" description="EGF-like" evidence="16">
    <location>
        <begin position="1"/>
        <end position="31"/>
    </location>
</feature>
<evidence type="ECO:0000256" key="8">
    <source>
        <dbReference type="ARBA" id="ARBA00023065"/>
    </source>
</evidence>
<evidence type="ECO:0000259" key="16">
    <source>
        <dbReference type="PROSITE" id="PS50026"/>
    </source>
</evidence>
<dbReference type="PRINTS" id="PR01078">
    <property type="entry name" value="AMINACHANNEL"/>
</dbReference>
<keyword evidence="11 14" id="KW-0739">Sodium transport</keyword>
<accession>A0AAV5WJZ2</accession>
<keyword evidence="13" id="KW-0245">EGF-like domain</keyword>
<evidence type="ECO:0000256" key="10">
    <source>
        <dbReference type="ARBA" id="ARBA00023180"/>
    </source>
</evidence>
<keyword evidence="8 14" id="KW-0406">Ion transport</keyword>
<dbReference type="AlphaFoldDB" id="A0AAV5WJZ2"/>
<evidence type="ECO:0000256" key="13">
    <source>
        <dbReference type="PROSITE-ProRule" id="PRU00076"/>
    </source>
</evidence>
<evidence type="ECO:0000256" key="7">
    <source>
        <dbReference type="ARBA" id="ARBA00023053"/>
    </source>
</evidence>
<dbReference type="Proteomes" id="UP001432322">
    <property type="component" value="Unassembled WGS sequence"/>
</dbReference>
<comment type="caution">
    <text evidence="17">The sequence shown here is derived from an EMBL/GenBank/DDBJ whole genome shotgun (WGS) entry which is preliminary data.</text>
</comment>
<gene>
    <name evidence="17" type="ORF">PFISCL1PPCAC_23267</name>
</gene>
<evidence type="ECO:0000256" key="3">
    <source>
        <dbReference type="ARBA" id="ARBA00022448"/>
    </source>
</evidence>
<keyword evidence="4 14" id="KW-0894">Sodium channel</keyword>
<comment type="similarity">
    <text evidence="2 14">Belongs to the amiloride-sensitive sodium channel (TC 1.A.6) family.</text>
</comment>
<comment type="caution">
    <text evidence="13">Lacks conserved residue(s) required for the propagation of feature annotation.</text>
</comment>
<reference evidence="17" key="1">
    <citation type="submission" date="2023-10" db="EMBL/GenBank/DDBJ databases">
        <title>Genome assembly of Pristionchus species.</title>
        <authorList>
            <person name="Yoshida K."/>
            <person name="Sommer R.J."/>
        </authorList>
    </citation>
    <scope>NUCLEOTIDE SEQUENCE</scope>
    <source>
        <strain evidence="17">RS5133</strain>
    </source>
</reference>
<name>A0AAV5WJZ2_9BILA</name>
<evidence type="ECO:0000256" key="4">
    <source>
        <dbReference type="ARBA" id="ARBA00022461"/>
    </source>
</evidence>
<evidence type="ECO:0000256" key="11">
    <source>
        <dbReference type="ARBA" id="ARBA00023201"/>
    </source>
</evidence>
<dbReference type="PANTHER" id="PTHR11690:SF177">
    <property type="entry name" value="EGF-LIKE DOMAIN-CONTAINING PROTEIN"/>
    <property type="match status" value="1"/>
</dbReference>
<evidence type="ECO:0000313" key="17">
    <source>
        <dbReference type="EMBL" id="GMT31970.1"/>
    </source>
</evidence>
<keyword evidence="13" id="KW-1015">Disulfide bond</keyword>
<proteinExistence type="inferred from homology"/>
<keyword evidence="3 14" id="KW-0813">Transport</keyword>
<dbReference type="InterPro" id="IPR001873">
    <property type="entry name" value="ENaC"/>
</dbReference>
<keyword evidence="9 15" id="KW-0472">Membrane</keyword>
<evidence type="ECO:0000256" key="9">
    <source>
        <dbReference type="ARBA" id="ARBA00023136"/>
    </source>
</evidence>
<organism evidence="17 18">
    <name type="scientific">Pristionchus fissidentatus</name>
    <dbReference type="NCBI Taxonomy" id="1538716"/>
    <lineage>
        <taxon>Eukaryota</taxon>
        <taxon>Metazoa</taxon>
        <taxon>Ecdysozoa</taxon>
        <taxon>Nematoda</taxon>
        <taxon>Chromadorea</taxon>
        <taxon>Rhabditida</taxon>
        <taxon>Rhabditina</taxon>
        <taxon>Diplogasteromorpha</taxon>
        <taxon>Diplogasteroidea</taxon>
        <taxon>Neodiplogasteridae</taxon>
        <taxon>Pristionchus</taxon>
    </lineage>
</organism>
<keyword evidence="5 14" id="KW-0812">Transmembrane</keyword>
<keyword evidence="18" id="KW-1185">Reference proteome</keyword>
<dbReference type="GO" id="GO:0005886">
    <property type="term" value="C:plasma membrane"/>
    <property type="evidence" value="ECO:0007669"/>
    <property type="project" value="TreeGrafter"/>
</dbReference>
<evidence type="ECO:0000256" key="5">
    <source>
        <dbReference type="ARBA" id="ARBA00022692"/>
    </source>
</evidence>
<dbReference type="PROSITE" id="PS50026">
    <property type="entry name" value="EGF_3"/>
    <property type="match status" value="1"/>
</dbReference>
<dbReference type="PANTHER" id="PTHR11690">
    <property type="entry name" value="AMILORIDE-SENSITIVE SODIUM CHANNEL-RELATED"/>
    <property type="match status" value="1"/>
</dbReference>
<feature type="non-terminal residue" evidence="17">
    <location>
        <position position="352"/>
    </location>
</feature>
<dbReference type="PROSITE" id="PS00022">
    <property type="entry name" value="EGF_1"/>
    <property type="match status" value="1"/>
</dbReference>
<dbReference type="GO" id="GO:0015280">
    <property type="term" value="F:ligand-gated sodium channel activity"/>
    <property type="evidence" value="ECO:0007669"/>
    <property type="project" value="TreeGrafter"/>
</dbReference>
<comment type="subcellular location">
    <subcellularLocation>
        <location evidence="1">Membrane</location>
        <topology evidence="1">Multi-pass membrane protein</topology>
    </subcellularLocation>
</comment>
<evidence type="ECO:0000256" key="15">
    <source>
        <dbReference type="SAM" id="Phobius"/>
    </source>
</evidence>